<dbReference type="CDD" id="cd02619">
    <property type="entry name" value="Peptidase_C1"/>
    <property type="match status" value="1"/>
</dbReference>
<reference evidence="4 5" key="1">
    <citation type="journal article" date="2015" name="Genome Announc.">
        <title>Complete Genome Sequence of Methanosphaerula palustris E1-9CT, a Hydrogenotrophic Methanogen Isolated from a Minerotrophic Fen Peatland.</title>
        <authorList>
            <person name="Cadillo-Quiroz H."/>
            <person name="Browne P."/>
            <person name="Kyrpides N."/>
            <person name="Woyke T."/>
            <person name="Goodwin L."/>
            <person name="Detter C."/>
            <person name="Yavitt J.B."/>
            <person name="Zinder S.H."/>
        </authorList>
    </citation>
    <scope>NUCLEOTIDE SEQUENCE [LARGE SCALE GENOMIC DNA]</scope>
    <source>
        <strain evidence="5">ATCC BAA-1556 / DSM 19958 / E1-9c</strain>
    </source>
</reference>
<evidence type="ECO:0000313" key="4">
    <source>
        <dbReference type="EMBL" id="ACL16355.1"/>
    </source>
</evidence>
<dbReference type="InterPro" id="IPR011050">
    <property type="entry name" value="Pectin_lyase_fold/virulence"/>
</dbReference>
<dbReference type="InterPro" id="IPR000668">
    <property type="entry name" value="Peptidase_C1A_C"/>
</dbReference>
<dbReference type="AlphaFoldDB" id="B8GGV0"/>
<keyword evidence="5" id="KW-1185">Reference proteome</keyword>
<dbReference type="SMART" id="SM00710">
    <property type="entry name" value="PbH1"/>
    <property type="match status" value="4"/>
</dbReference>
<dbReference type="InterPro" id="IPR007742">
    <property type="entry name" value="NosD_dom"/>
</dbReference>
<dbReference type="PROSITE" id="PS00139">
    <property type="entry name" value="THIOL_PROTEASE_CYS"/>
    <property type="match status" value="1"/>
</dbReference>
<dbReference type="InterPro" id="IPR018247">
    <property type="entry name" value="EF_Hand_1_Ca_BS"/>
</dbReference>
<dbReference type="KEGG" id="mpl:Mpal_1007"/>
<dbReference type="InterPro" id="IPR038765">
    <property type="entry name" value="Papain-like_cys_pep_sf"/>
</dbReference>
<dbReference type="OrthoDB" id="117568at2157"/>
<sequence precursor="true">MSSYPSLRSLLILLICCSLLIFPAAAETVNESLKMPAFFSDIQNRGVDLHATDETPVYTVMHPSSEQLKEWDAQYNALPLVSVPATGSSSQLQNNTTSVGGYKDLLPYLDYIPAERNQGSIGNCWVWAGTGVMEIAHAVQNGVKDRFSISYLDANYNGGSGNKWAGTGGDFFNLANFYTTTGIAVPWSNLNAEYQDGTTWSGTEQRSYEPAFAISTEPHYQIYQIKAQRIETRHIGNEQAISNIKAVLDQNRAIGFGFNLPNSTAWGSFIEFFMNSSEETAWNMTPWQNTLYNENEGGGHEVLCVGYNDTDPTNRYWIMVNSWGVSDGHPRGVFRVSMDMDYSATMQFRDNDDWAALVWQTLDVNFAATPSPAPKEISSLPYTCSVPGEYYLAKDLISSDADTGILVTAQNVTIDGKGHLLRGSGRQGSVGILAYNNGDPVDGLNITNLAISNWEDGCYLYHATNGSVNDTTISDCSYAGIFLDGETTNLAIADNTLTSNYRGLLSRSTADIRVEHNRITESLNTGLYLLSMNQSLIADNQIVNGQNVIISGWVNTTSWNTSKTTGQNLAGGPYLGGNYWGNPTQTGFSDLAVDQNRDGFADSPNQIAAGTMDQFPLVAYANPGPQPIPPNQLDPTDPDHDRLYEDLNGNGKLDFGDVTTFFNQMDWIADHEPVQLFDFNGNQQIDFGDVAALFSRL</sequence>
<dbReference type="Proteomes" id="UP000002457">
    <property type="component" value="Chromosome"/>
</dbReference>
<dbReference type="EMBL" id="CP001338">
    <property type="protein sequence ID" value="ACL16355.1"/>
    <property type="molecule type" value="Genomic_DNA"/>
</dbReference>
<feature type="domain" description="Peptidase C1A papain C-terminal" evidence="2">
    <location>
        <begin position="288"/>
        <end position="341"/>
    </location>
</feature>
<proteinExistence type="predicted"/>
<dbReference type="SUPFAM" id="SSF63446">
    <property type="entry name" value="Type I dockerin domain"/>
    <property type="match status" value="1"/>
</dbReference>
<evidence type="ECO:0000259" key="3">
    <source>
        <dbReference type="Pfam" id="PF05048"/>
    </source>
</evidence>
<dbReference type="STRING" id="521011.Mpal_1007"/>
<dbReference type="SUPFAM" id="SSF54001">
    <property type="entry name" value="Cysteine proteinases"/>
    <property type="match status" value="1"/>
</dbReference>
<dbReference type="InterPro" id="IPR006626">
    <property type="entry name" value="PbH1"/>
</dbReference>
<dbReference type="Pfam" id="PF05048">
    <property type="entry name" value="NosD"/>
    <property type="match status" value="1"/>
</dbReference>
<name>B8GGV0_METPE</name>
<dbReference type="InterPro" id="IPR012334">
    <property type="entry name" value="Pectin_lyas_fold"/>
</dbReference>
<dbReference type="RefSeq" id="WP_012617674.1">
    <property type="nucleotide sequence ID" value="NC_011832.1"/>
</dbReference>
<gene>
    <name evidence="4" type="ordered locus">Mpal_1007</name>
</gene>
<dbReference type="SUPFAM" id="SSF51126">
    <property type="entry name" value="Pectin lyase-like"/>
    <property type="match status" value="1"/>
</dbReference>
<dbReference type="Gene3D" id="3.90.70.10">
    <property type="entry name" value="Cysteine proteinases"/>
    <property type="match status" value="1"/>
</dbReference>
<evidence type="ECO:0000259" key="2">
    <source>
        <dbReference type="Pfam" id="PF00112"/>
    </source>
</evidence>
<dbReference type="HOGENOM" id="CLU_485418_0_0_2"/>
<dbReference type="Pfam" id="PF00112">
    <property type="entry name" value="Peptidase_C1"/>
    <property type="match status" value="1"/>
</dbReference>
<organism evidence="4 5">
    <name type="scientific">Methanosphaerula palustris (strain ATCC BAA-1556 / DSM 19958 / E1-9c)</name>
    <dbReference type="NCBI Taxonomy" id="521011"/>
    <lineage>
        <taxon>Archaea</taxon>
        <taxon>Methanobacteriati</taxon>
        <taxon>Methanobacteriota</taxon>
        <taxon>Stenosarchaea group</taxon>
        <taxon>Methanomicrobia</taxon>
        <taxon>Methanomicrobiales</taxon>
        <taxon>Methanoregulaceae</taxon>
        <taxon>Methanosphaerula</taxon>
    </lineage>
</organism>
<dbReference type="InterPro" id="IPR000169">
    <property type="entry name" value="Pept_cys_AS"/>
</dbReference>
<dbReference type="eggNOG" id="arCOG03611">
    <property type="taxonomic scope" value="Archaea"/>
</dbReference>
<dbReference type="PROSITE" id="PS00018">
    <property type="entry name" value="EF_HAND_1"/>
    <property type="match status" value="2"/>
</dbReference>
<dbReference type="GeneID" id="7271741"/>
<dbReference type="GO" id="GO:0000272">
    <property type="term" value="P:polysaccharide catabolic process"/>
    <property type="evidence" value="ECO:0007669"/>
    <property type="project" value="InterPro"/>
</dbReference>
<dbReference type="GO" id="GO:0006508">
    <property type="term" value="P:proteolysis"/>
    <property type="evidence" value="ECO:0007669"/>
    <property type="project" value="InterPro"/>
</dbReference>
<evidence type="ECO:0000313" key="5">
    <source>
        <dbReference type="Proteomes" id="UP000002457"/>
    </source>
</evidence>
<accession>B8GGV0</accession>
<dbReference type="InterPro" id="IPR036439">
    <property type="entry name" value="Dockerin_dom_sf"/>
</dbReference>
<feature type="domain" description="Periplasmic copper-binding protein NosD beta helix" evidence="3">
    <location>
        <begin position="399"/>
        <end position="584"/>
    </location>
</feature>
<protein>
    <recommendedName>
        <fullName evidence="1">Probable pectate lyase C</fullName>
    </recommendedName>
</protein>
<dbReference type="Gene3D" id="2.160.20.10">
    <property type="entry name" value="Single-stranded right-handed beta-helix, Pectin lyase-like"/>
    <property type="match status" value="1"/>
</dbReference>
<evidence type="ECO:0000256" key="1">
    <source>
        <dbReference type="ARBA" id="ARBA00016512"/>
    </source>
</evidence>
<dbReference type="GO" id="GO:0008234">
    <property type="term" value="F:cysteine-type peptidase activity"/>
    <property type="evidence" value="ECO:0007669"/>
    <property type="project" value="InterPro"/>
</dbReference>
<dbReference type="eggNOG" id="arCOG05189">
    <property type="taxonomic scope" value="Archaea"/>
</dbReference>